<dbReference type="EMBL" id="NKHZ01000081">
    <property type="protein sequence ID" value="PNS14822.1"/>
    <property type="molecule type" value="Genomic_DNA"/>
</dbReference>
<accession>A0A2K1QIV0</accession>
<evidence type="ECO:0000256" key="1">
    <source>
        <dbReference type="SAM" id="MobiDB-lite"/>
    </source>
</evidence>
<evidence type="ECO:0008006" key="4">
    <source>
        <dbReference type="Google" id="ProtNLM"/>
    </source>
</evidence>
<dbReference type="PANTHER" id="PTHR10779">
    <property type="entry name" value="DYNEIN LIGHT CHAIN ROADBLOCK"/>
    <property type="match status" value="1"/>
</dbReference>
<dbReference type="STRING" id="2082308.A0A2K1QIV0"/>
<evidence type="ECO:0000313" key="2">
    <source>
        <dbReference type="EMBL" id="PNS14822.1"/>
    </source>
</evidence>
<dbReference type="AlphaFoldDB" id="A0A2K1QIV0"/>
<keyword evidence="3" id="KW-1185">Reference proteome</keyword>
<dbReference type="InParanoid" id="A0A2K1QIV0"/>
<evidence type="ECO:0000313" key="3">
    <source>
        <dbReference type="Proteomes" id="UP000243797"/>
    </source>
</evidence>
<dbReference type="SUPFAM" id="SSF103196">
    <property type="entry name" value="Roadblock/LC7 domain"/>
    <property type="match status" value="1"/>
</dbReference>
<dbReference type="Proteomes" id="UP000243797">
    <property type="component" value="Unassembled WGS sequence"/>
</dbReference>
<sequence length="120" mass="13183">MQKPPVEETIANLDRLAQKPGVQATLVLSRQSGAIVQSSGLEKADVNEGDQGTSRQDGVTERMGATTMILRPVEDIARLVFEYVSASSKMAREVNGTKEDELKLLRMRTKRNELVIVPGM</sequence>
<organism evidence="2 3">
    <name type="scientific">Sphaceloma murrayae</name>
    <dbReference type="NCBI Taxonomy" id="2082308"/>
    <lineage>
        <taxon>Eukaryota</taxon>
        <taxon>Fungi</taxon>
        <taxon>Dikarya</taxon>
        <taxon>Ascomycota</taxon>
        <taxon>Pezizomycotina</taxon>
        <taxon>Dothideomycetes</taxon>
        <taxon>Dothideomycetidae</taxon>
        <taxon>Myriangiales</taxon>
        <taxon>Elsinoaceae</taxon>
        <taxon>Sphaceloma</taxon>
    </lineage>
</organism>
<name>A0A2K1QIV0_9PEZI</name>
<comment type="caution">
    <text evidence="2">The sequence shown here is derived from an EMBL/GenBank/DDBJ whole genome shotgun (WGS) entry which is preliminary data.</text>
</comment>
<proteinExistence type="predicted"/>
<dbReference type="OrthoDB" id="9985637at2759"/>
<feature type="region of interest" description="Disordered" evidence="1">
    <location>
        <begin position="37"/>
        <end position="59"/>
    </location>
</feature>
<reference evidence="2 3" key="1">
    <citation type="submission" date="2017-06" db="EMBL/GenBank/DDBJ databases">
        <title>Draft genome sequence of a variant of Elsinoe murrayae.</title>
        <authorList>
            <person name="Cheng Q."/>
        </authorList>
    </citation>
    <scope>NUCLEOTIDE SEQUENCE [LARGE SCALE GENOMIC DNA]</scope>
    <source>
        <strain evidence="2 3">CQ-2017a</strain>
    </source>
</reference>
<gene>
    <name evidence="2" type="ORF">CAC42_2051</name>
</gene>
<dbReference type="Gene3D" id="3.30.450.30">
    <property type="entry name" value="Dynein light chain 2a, cytoplasmic"/>
    <property type="match status" value="1"/>
</dbReference>
<protein>
    <recommendedName>
        <fullName evidence="4">Roadblock/LAMTOR2 domain-containing protein</fullName>
    </recommendedName>
</protein>